<dbReference type="PANTHER" id="PTHR11545">
    <property type="entry name" value="RIBOSOMAL PROTEIN L13"/>
    <property type="match status" value="1"/>
</dbReference>
<dbReference type="AlphaFoldDB" id="A0A1F5HLS1"/>
<comment type="caution">
    <text evidence="5">The sequence shown here is derived from an EMBL/GenBank/DDBJ whole genome shotgun (WGS) entry which is preliminary data.</text>
</comment>
<dbReference type="InterPro" id="IPR005822">
    <property type="entry name" value="Ribosomal_uL13"/>
</dbReference>
<comment type="subunit">
    <text evidence="4">Part of the 50S ribosomal subunit.</text>
</comment>
<dbReference type="GO" id="GO:0005840">
    <property type="term" value="C:ribosome"/>
    <property type="evidence" value="ECO:0007669"/>
    <property type="project" value="UniProtKB-KW"/>
</dbReference>
<evidence type="ECO:0000313" key="6">
    <source>
        <dbReference type="Proteomes" id="UP000176780"/>
    </source>
</evidence>
<name>A0A1F5HLS1_9BACT</name>
<dbReference type="Pfam" id="PF00572">
    <property type="entry name" value="Ribosomal_L13"/>
    <property type="match status" value="1"/>
</dbReference>
<comment type="similarity">
    <text evidence="1 4">Belongs to the universal ribosomal protein uL13 family.</text>
</comment>
<dbReference type="Proteomes" id="UP000176780">
    <property type="component" value="Unassembled WGS sequence"/>
</dbReference>
<accession>A0A1F5HLS1</accession>
<dbReference type="PIRSF" id="PIRSF002181">
    <property type="entry name" value="Ribosomal_L13"/>
    <property type="match status" value="1"/>
</dbReference>
<dbReference type="InterPro" id="IPR036899">
    <property type="entry name" value="Ribosomal_uL13_sf"/>
</dbReference>
<organism evidence="5 6">
    <name type="scientific">Candidatus Curtissbacteria bacterium RIFCSPLOWO2_01_FULL_41_18</name>
    <dbReference type="NCBI Taxonomy" id="1797727"/>
    <lineage>
        <taxon>Bacteria</taxon>
        <taxon>Candidatus Curtissiibacteriota</taxon>
    </lineage>
</organism>
<comment type="function">
    <text evidence="4">This protein is one of the early assembly proteins of the 50S ribosomal subunit, although it is not seen to bind rRNA by itself. It is important during the early stages of 50S assembly.</text>
</comment>
<reference evidence="5 6" key="1">
    <citation type="journal article" date="2016" name="Nat. Commun.">
        <title>Thousands of microbial genomes shed light on interconnected biogeochemical processes in an aquifer system.</title>
        <authorList>
            <person name="Anantharaman K."/>
            <person name="Brown C.T."/>
            <person name="Hug L.A."/>
            <person name="Sharon I."/>
            <person name="Castelle C.J."/>
            <person name="Probst A.J."/>
            <person name="Thomas B.C."/>
            <person name="Singh A."/>
            <person name="Wilkins M.J."/>
            <person name="Karaoz U."/>
            <person name="Brodie E.L."/>
            <person name="Williams K.H."/>
            <person name="Hubbard S.S."/>
            <person name="Banfield J.F."/>
        </authorList>
    </citation>
    <scope>NUCLEOTIDE SEQUENCE [LARGE SCALE GENOMIC DNA]</scope>
</reference>
<dbReference type="CDD" id="cd00392">
    <property type="entry name" value="Ribosomal_L13"/>
    <property type="match status" value="1"/>
</dbReference>
<protein>
    <recommendedName>
        <fullName evidence="4">Large ribosomal subunit protein uL13</fullName>
    </recommendedName>
</protein>
<dbReference type="GO" id="GO:0006412">
    <property type="term" value="P:translation"/>
    <property type="evidence" value="ECO:0007669"/>
    <property type="project" value="UniProtKB-UniRule"/>
</dbReference>
<dbReference type="EMBL" id="MFBQ01000012">
    <property type="protein sequence ID" value="OGE05073.1"/>
    <property type="molecule type" value="Genomic_DNA"/>
</dbReference>
<evidence type="ECO:0000256" key="2">
    <source>
        <dbReference type="ARBA" id="ARBA00022980"/>
    </source>
</evidence>
<dbReference type="GO" id="GO:0003729">
    <property type="term" value="F:mRNA binding"/>
    <property type="evidence" value="ECO:0007669"/>
    <property type="project" value="TreeGrafter"/>
</dbReference>
<dbReference type="HAMAP" id="MF_01366">
    <property type="entry name" value="Ribosomal_uL13"/>
    <property type="match status" value="1"/>
</dbReference>
<dbReference type="NCBIfam" id="TIGR01066">
    <property type="entry name" value="rplM_bact"/>
    <property type="match status" value="1"/>
</dbReference>
<sequence>MKSIKTQDIKRSWHLIDAKDQILGRISSQIAMQLMGKNKNYYVPYLDTGDYVVVINAKKVLLSGKKEDQKKYWRHSGYPGGLRFKKASQVRAHKPEDLIRHAVKGMLPKNTLGTKMLKKLFIYPGQEHPYNEKFEDQKSNIKITS</sequence>
<dbReference type="Gene3D" id="3.90.1180.10">
    <property type="entry name" value="Ribosomal protein L13"/>
    <property type="match status" value="1"/>
</dbReference>
<dbReference type="GO" id="GO:0003735">
    <property type="term" value="F:structural constituent of ribosome"/>
    <property type="evidence" value="ECO:0007669"/>
    <property type="project" value="InterPro"/>
</dbReference>
<evidence type="ECO:0000256" key="1">
    <source>
        <dbReference type="ARBA" id="ARBA00006227"/>
    </source>
</evidence>
<evidence type="ECO:0000256" key="3">
    <source>
        <dbReference type="ARBA" id="ARBA00023274"/>
    </source>
</evidence>
<dbReference type="GO" id="GO:1990904">
    <property type="term" value="C:ribonucleoprotein complex"/>
    <property type="evidence" value="ECO:0007669"/>
    <property type="project" value="UniProtKB-KW"/>
</dbReference>
<gene>
    <name evidence="4" type="primary">rplM</name>
    <name evidence="5" type="ORF">A3B51_01660</name>
</gene>
<keyword evidence="2 4" id="KW-0689">Ribosomal protein</keyword>
<evidence type="ECO:0000256" key="4">
    <source>
        <dbReference type="HAMAP-Rule" id="MF_01366"/>
    </source>
</evidence>
<dbReference type="InterPro" id="IPR005823">
    <property type="entry name" value="Ribosomal_uL13_bac-type"/>
</dbReference>
<dbReference type="GO" id="GO:0017148">
    <property type="term" value="P:negative regulation of translation"/>
    <property type="evidence" value="ECO:0007669"/>
    <property type="project" value="TreeGrafter"/>
</dbReference>
<dbReference type="STRING" id="1797727.A3B51_01660"/>
<keyword evidence="3 4" id="KW-0687">Ribonucleoprotein</keyword>
<dbReference type="PANTHER" id="PTHR11545:SF2">
    <property type="entry name" value="LARGE RIBOSOMAL SUBUNIT PROTEIN UL13M"/>
    <property type="match status" value="1"/>
</dbReference>
<dbReference type="SUPFAM" id="SSF52161">
    <property type="entry name" value="Ribosomal protein L13"/>
    <property type="match status" value="1"/>
</dbReference>
<evidence type="ECO:0000313" key="5">
    <source>
        <dbReference type="EMBL" id="OGE05073.1"/>
    </source>
</evidence>
<proteinExistence type="inferred from homology"/>